<protein>
    <submittedName>
        <fullName evidence="2">Methylisocitrate lyase</fullName>
    </submittedName>
</protein>
<dbReference type="Proteomes" id="UP000266272">
    <property type="component" value="Unassembled WGS sequence"/>
</dbReference>
<dbReference type="Gene3D" id="3.20.20.60">
    <property type="entry name" value="Phosphoenolpyruvate-binding domains"/>
    <property type="match status" value="2"/>
</dbReference>
<comment type="caution">
    <text evidence="2">The sequence shown here is derived from an EMBL/GenBank/DDBJ whole genome shotgun (WGS) entry which is preliminary data.</text>
</comment>
<dbReference type="SUPFAM" id="SSF51621">
    <property type="entry name" value="Phosphoenolpyruvate/pyruvate domain"/>
    <property type="match status" value="1"/>
</dbReference>
<accession>A0A395NVA9</accession>
<dbReference type="CDD" id="cd00377">
    <property type="entry name" value="ICL_PEPM"/>
    <property type="match status" value="1"/>
</dbReference>
<dbReference type="EMBL" id="PXOA01000160">
    <property type="protein sequence ID" value="RFU79401.1"/>
    <property type="molecule type" value="Genomic_DNA"/>
</dbReference>
<organism evidence="2 3">
    <name type="scientific">Trichoderma arundinaceum</name>
    <dbReference type="NCBI Taxonomy" id="490622"/>
    <lineage>
        <taxon>Eukaryota</taxon>
        <taxon>Fungi</taxon>
        <taxon>Dikarya</taxon>
        <taxon>Ascomycota</taxon>
        <taxon>Pezizomycotina</taxon>
        <taxon>Sordariomycetes</taxon>
        <taxon>Hypocreomycetidae</taxon>
        <taxon>Hypocreales</taxon>
        <taxon>Hypocreaceae</taxon>
        <taxon>Trichoderma</taxon>
    </lineage>
</organism>
<reference evidence="2 3" key="1">
    <citation type="journal article" date="2018" name="PLoS Pathog.">
        <title>Evolution of structural diversity of trichothecenes, a family of toxins produced by plant pathogenic and entomopathogenic fungi.</title>
        <authorList>
            <person name="Proctor R.H."/>
            <person name="McCormick S.P."/>
            <person name="Kim H.S."/>
            <person name="Cardoza R.E."/>
            <person name="Stanley A.M."/>
            <person name="Lindo L."/>
            <person name="Kelly A."/>
            <person name="Brown D.W."/>
            <person name="Lee T."/>
            <person name="Vaughan M.M."/>
            <person name="Alexander N.J."/>
            <person name="Busman M."/>
            <person name="Gutierrez S."/>
        </authorList>
    </citation>
    <scope>NUCLEOTIDE SEQUENCE [LARGE SCALE GENOMIC DNA]</scope>
    <source>
        <strain evidence="2 3">IBT 40837</strain>
    </source>
</reference>
<dbReference type="PANTHER" id="PTHR42905">
    <property type="entry name" value="PHOSPHOENOLPYRUVATE CARBOXYLASE"/>
    <property type="match status" value="1"/>
</dbReference>
<gene>
    <name evidence="2" type="ORF">TARUN_2856</name>
</gene>
<dbReference type="InterPro" id="IPR040442">
    <property type="entry name" value="Pyrv_kinase-like_dom_sf"/>
</dbReference>
<evidence type="ECO:0000256" key="1">
    <source>
        <dbReference type="SAM" id="MobiDB-lite"/>
    </source>
</evidence>
<proteinExistence type="predicted"/>
<keyword evidence="3" id="KW-1185">Reference proteome</keyword>
<dbReference type="InterPro" id="IPR015813">
    <property type="entry name" value="Pyrv/PenolPyrv_kinase-like_dom"/>
</dbReference>
<evidence type="ECO:0000313" key="2">
    <source>
        <dbReference type="EMBL" id="RFU79401.1"/>
    </source>
</evidence>
<dbReference type="PANTHER" id="PTHR42905:SF13">
    <property type="entry name" value="CARBOXYVINYL-CARBOXYPHOSPHONATE PHOSPHORYLMUTASE-RELATED"/>
    <property type="match status" value="1"/>
</dbReference>
<name>A0A395NVA9_TRIAR</name>
<dbReference type="OrthoDB" id="1923844at2759"/>
<dbReference type="InterPro" id="IPR039556">
    <property type="entry name" value="ICL/PEPM"/>
</dbReference>
<dbReference type="STRING" id="490622.A0A395NVA9"/>
<dbReference type="AlphaFoldDB" id="A0A395NVA9"/>
<keyword evidence="2" id="KW-0456">Lyase</keyword>
<sequence length="304" mass="33189">MTPYPFQFDGIPSPGYNGENTKANRHPICRGRTPSSLASRLRTILYEAHADPTKIVATCCSDDGLGSHLVEEAGFPCVFLGGFMVASSFGLPDTGYIAFQEMAIRIQEVRRQVSIPIIADGDTGYGSPVNVKRVVQGFALAGAAVVSREEAFARVQAAVDARNEGVDIVVIGRTDSLILGWDEAIYRAKKFIEIGVDLIFIEAIPDRETMKKTVDTLNFPTLANIIEGGLTQQLSAQELGQIGFSIVAYPFTMVAAKVKAVREALDILKASFTSGAPPRIMSFEEVCEAVGFDKYWELEEKYKY</sequence>
<dbReference type="GO" id="GO:0016829">
    <property type="term" value="F:lyase activity"/>
    <property type="evidence" value="ECO:0007669"/>
    <property type="project" value="UniProtKB-KW"/>
</dbReference>
<evidence type="ECO:0000313" key="3">
    <source>
        <dbReference type="Proteomes" id="UP000266272"/>
    </source>
</evidence>
<feature type="region of interest" description="Disordered" evidence="1">
    <location>
        <begin position="1"/>
        <end position="29"/>
    </location>
</feature>
<dbReference type="Pfam" id="PF13714">
    <property type="entry name" value="PEP_mutase"/>
    <property type="match status" value="1"/>
</dbReference>